<evidence type="ECO:0000256" key="1">
    <source>
        <dbReference type="SAM" id="Phobius"/>
    </source>
</evidence>
<dbReference type="Proteomes" id="UP000443153">
    <property type="component" value="Unassembled WGS sequence"/>
</dbReference>
<dbReference type="GO" id="GO:0016757">
    <property type="term" value="F:glycosyltransferase activity"/>
    <property type="evidence" value="ECO:0007669"/>
    <property type="project" value="UniProtKB-KW"/>
</dbReference>
<comment type="caution">
    <text evidence="2">The sequence shown here is derived from an EMBL/GenBank/DDBJ whole genome shotgun (WGS) entry which is preliminary data.</text>
</comment>
<keyword evidence="1" id="KW-1133">Transmembrane helix</keyword>
<dbReference type="AlphaFoldDB" id="A0A6I2MN82"/>
<proteinExistence type="predicted"/>
<keyword evidence="2" id="KW-0808">Transferase</keyword>
<reference evidence="2 3" key="1">
    <citation type="submission" date="2019-11" db="EMBL/GenBank/DDBJ databases">
        <title>Maribacter lutea sp. nov., a marine bacterium isolated from intertidal sand.</title>
        <authorList>
            <person name="Liu A."/>
        </authorList>
    </citation>
    <scope>NUCLEOTIDE SEQUENCE [LARGE SCALE GENOMIC DNA]</scope>
    <source>
        <strain evidence="2 3">RZ05</strain>
    </source>
</reference>
<feature type="transmembrane region" description="Helical" evidence="1">
    <location>
        <begin position="203"/>
        <end position="229"/>
    </location>
</feature>
<feature type="transmembrane region" description="Helical" evidence="1">
    <location>
        <begin position="12"/>
        <end position="32"/>
    </location>
</feature>
<feature type="transmembrane region" description="Helical" evidence="1">
    <location>
        <begin position="422"/>
        <end position="442"/>
    </location>
</feature>
<feature type="transmembrane region" description="Helical" evidence="1">
    <location>
        <begin position="337"/>
        <end position="352"/>
    </location>
</feature>
<keyword evidence="2" id="KW-0328">Glycosyltransferase</keyword>
<accession>A0A6I2MN82</accession>
<dbReference type="EMBL" id="WKJH01000001">
    <property type="protein sequence ID" value="MRX62746.1"/>
    <property type="molecule type" value="Genomic_DNA"/>
</dbReference>
<feature type="transmembrane region" description="Helical" evidence="1">
    <location>
        <begin position="160"/>
        <end position="182"/>
    </location>
</feature>
<keyword evidence="1" id="KW-0812">Transmembrane</keyword>
<keyword evidence="3" id="KW-1185">Reference proteome</keyword>
<feature type="transmembrane region" description="Helical" evidence="1">
    <location>
        <begin position="269"/>
        <end position="287"/>
    </location>
</feature>
<feature type="transmembrane region" description="Helical" evidence="1">
    <location>
        <begin position="382"/>
        <end position="410"/>
    </location>
</feature>
<feature type="transmembrane region" description="Helical" evidence="1">
    <location>
        <begin position="235"/>
        <end position="260"/>
    </location>
</feature>
<dbReference type="RefSeq" id="WP_154362889.1">
    <property type="nucleotide sequence ID" value="NZ_WKJH01000001.1"/>
</dbReference>
<evidence type="ECO:0000313" key="3">
    <source>
        <dbReference type="Proteomes" id="UP000443153"/>
    </source>
</evidence>
<keyword evidence="1" id="KW-0472">Membrane</keyword>
<name>A0A6I2MN82_9FLAO</name>
<dbReference type="Pfam" id="PF26314">
    <property type="entry name" value="MptA_B_family"/>
    <property type="match status" value="1"/>
</dbReference>
<sequence length="453" mass="52699">MSNSIVTYCKLHKIPILLALLSLGFYYTFAYHLNRTDFIKLISLFGALFFLCYKLIQFEKWNFKFLLAVGLLFRLLFLFVEPNLSQDYFRFIWDGELVRNFINPYLDVPNTLITKKDLIIPNADVLYHGMGELSAKHFSNYPPLNQFIFGLCSYLGGQSILGTLIAMRSIIIISDVGIIYFGRKLLKNLNLSPHLIFWYYLNPLIIIELTGNLHFEGVMLCFFVVSMYLLSVKKWIFAAVIYALSISVKLIPLMFLPLFLKHLGIKKSLLFYSVVAVTSLVLVAPFITTGFVENYSETVGLWFSNFEFNAGFYNIIKEIATRFDAKPWELIKTYGNAVPYTVILFVILITFLRKNQNLSVLISSMLWILTAYYLLATIVHPWYIVFLVFLTIFTNYRFSIVWSLMVILSYYAYSQTDFKEHLGILSVEYIFVYGFLISELFSHHGQKLLFRKK</sequence>
<feature type="transmembrane region" description="Helical" evidence="1">
    <location>
        <begin position="63"/>
        <end position="80"/>
    </location>
</feature>
<evidence type="ECO:0000313" key="2">
    <source>
        <dbReference type="EMBL" id="MRX62746.1"/>
    </source>
</evidence>
<protein>
    <submittedName>
        <fullName evidence="2">Mannosyltransferase</fullName>
    </submittedName>
</protein>
<feature type="transmembrane region" description="Helical" evidence="1">
    <location>
        <begin position="38"/>
        <end position="56"/>
    </location>
</feature>
<gene>
    <name evidence="2" type="ORF">GJ691_01080</name>
</gene>
<organism evidence="2 3">
    <name type="scientific">Maribacter luteus</name>
    <dbReference type="NCBI Taxonomy" id="2594478"/>
    <lineage>
        <taxon>Bacteria</taxon>
        <taxon>Pseudomonadati</taxon>
        <taxon>Bacteroidota</taxon>
        <taxon>Flavobacteriia</taxon>
        <taxon>Flavobacteriales</taxon>
        <taxon>Flavobacteriaceae</taxon>
        <taxon>Maribacter</taxon>
    </lineage>
</organism>
<dbReference type="OrthoDB" id="1491846at2"/>